<dbReference type="EMBL" id="MHCH01000018">
    <property type="protein sequence ID" value="OGY17601.1"/>
    <property type="molecule type" value="Genomic_DNA"/>
</dbReference>
<dbReference type="AlphaFoldDB" id="A0A1G1VQC4"/>
<sequence length="224" mass="23795">MWRRQGVVFLGLLAAVIWGIFNWGIPALVKLAIFLGDIKSGTQKVEQADTIPPIAPQLLPLPVATFSAQIRVAGFAETGSKVTVYVNSQSKGEVVVDSNGEFEVDGVRLTAGKNGVWAIAVDQAGNKSQDSAVANVDMDDVKPELAIESPTDQTTTAEPSIEIKGKVSEPEAEVTVNARFVPVTSSGSFSTKVALNAGENKLTIKAKDRAGNEAMQELTVTRQE</sequence>
<gene>
    <name evidence="3" type="ORF">A2784_00645</name>
</gene>
<keyword evidence="1" id="KW-1133">Transmembrane helix</keyword>
<dbReference type="InterPro" id="IPR014756">
    <property type="entry name" value="Ig_E-set"/>
</dbReference>
<dbReference type="InterPro" id="IPR041498">
    <property type="entry name" value="Big_6"/>
</dbReference>
<organism evidence="3 4">
    <name type="scientific">Candidatus Chisholmbacteria bacterium RIFCSPHIGHO2_01_FULL_48_12</name>
    <dbReference type="NCBI Taxonomy" id="1797589"/>
    <lineage>
        <taxon>Bacteria</taxon>
        <taxon>Candidatus Chisholmiibacteriota</taxon>
    </lineage>
</organism>
<dbReference type="Pfam" id="PF17936">
    <property type="entry name" value="Big_6"/>
    <property type="match status" value="1"/>
</dbReference>
<protein>
    <recommendedName>
        <fullName evidence="2">Bacterial Ig domain-containing protein</fullName>
    </recommendedName>
</protein>
<evidence type="ECO:0000313" key="3">
    <source>
        <dbReference type="EMBL" id="OGY17601.1"/>
    </source>
</evidence>
<feature type="transmembrane region" description="Helical" evidence="1">
    <location>
        <begin position="7"/>
        <end position="25"/>
    </location>
</feature>
<keyword evidence="1" id="KW-0472">Membrane</keyword>
<dbReference type="InterPro" id="IPR013783">
    <property type="entry name" value="Ig-like_fold"/>
</dbReference>
<dbReference type="Gene3D" id="2.60.40.10">
    <property type="entry name" value="Immunoglobulins"/>
    <property type="match status" value="2"/>
</dbReference>
<dbReference type="Pfam" id="PF09136">
    <property type="entry name" value="Glucodextran_B"/>
    <property type="match status" value="1"/>
</dbReference>
<keyword evidence="1" id="KW-0812">Transmembrane</keyword>
<proteinExistence type="predicted"/>
<name>A0A1G1VQC4_9BACT</name>
<accession>A0A1G1VQC4</accession>
<evidence type="ECO:0000256" key="1">
    <source>
        <dbReference type="SAM" id="Phobius"/>
    </source>
</evidence>
<evidence type="ECO:0000259" key="2">
    <source>
        <dbReference type="Pfam" id="PF17936"/>
    </source>
</evidence>
<dbReference type="STRING" id="1797589.A2784_00645"/>
<comment type="caution">
    <text evidence="3">The sequence shown here is derived from an EMBL/GenBank/DDBJ whole genome shotgun (WGS) entry which is preliminary data.</text>
</comment>
<evidence type="ECO:0000313" key="4">
    <source>
        <dbReference type="Proteomes" id="UP000177324"/>
    </source>
</evidence>
<feature type="domain" description="Bacterial Ig" evidence="2">
    <location>
        <begin position="70"/>
        <end position="136"/>
    </location>
</feature>
<reference evidence="3 4" key="1">
    <citation type="journal article" date="2016" name="Nat. Commun.">
        <title>Thousands of microbial genomes shed light on interconnected biogeochemical processes in an aquifer system.</title>
        <authorList>
            <person name="Anantharaman K."/>
            <person name="Brown C.T."/>
            <person name="Hug L.A."/>
            <person name="Sharon I."/>
            <person name="Castelle C.J."/>
            <person name="Probst A.J."/>
            <person name="Thomas B.C."/>
            <person name="Singh A."/>
            <person name="Wilkins M.J."/>
            <person name="Karaoz U."/>
            <person name="Brodie E.L."/>
            <person name="Williams K.H."/>
            <person name="Hubbard S.S."/>
            <person name="Banfield J.F."/>
        </authorList>
    </citation>
    <scope>NUCLEOTIDE SEQUENCE [LARGE SCALE GENOMIC DNA]</scope>
</reference>
<dbReference type="Proteomes" id="UP000177324">
    <property type="component" value="Unassembled WGS sequence"/>
</dbReference>
<dbReference type="SUPFAM" id="SSF81296">
    <property type="entry name" value="E set domains"/>
    <property type="match status" value="1"/>
</dbReference>